<organism evidence="2">
    <name type="scientific">Ignisphaera aggregans</name>
    <dbReference type="NCBI Taxonomy" id="334771"/>
    <lineage>
        <taxon>Archaea</taxon>
        <taxon>Thermoproteota</taxon>
        <taxon>Thermoprotei</taxon>
        <taxon>Desulfurococcales</taxon>
        <taxon>Desulfurococcaceae</taxon>
        <taxon>Ignisphaera</taxon>
    </lineage>
</organism>
<keyword evidence="1" id="KW-0472">Membrane</keyword>
<dbReference type="AlphaFoldDB" id="A0A7J3I929"/>
<evidence type="ECO:0000256" key="1">
    <source>
        <dbReference type="SAM" id="Phobius"/>
    </source>
</evidence>
<dbReference type="EMBL" id="DTBZ01000092">
    <property type="protein sequence ID" value="HGQ18284.1"/>
    <property type="molecule type" value="Genomic_DNA"/>
</dbReference>
<proteinExistence type="predicted"/>
<reference evidence="2" key="1">
    <citation type="journal article" date="2020" name="mSystems">
        <title>Genome- and Community-Level Interaction Insights into Carbon Utilization and Element Cycling Functions of Hydrothermarchaeota in Hydrothermal Sediment.</title>
        <authorList>
            <person name="Zhou Z."/>
            <person name="Liu Y."/>
            <person name="Xu W."/>
            <person name="Pan J."/>
            <person name="Luo Z.H."/>
            <person name="Li M."/>
        </authorList>
    </citation>
    <scope>NUCLEOTIDE SEQUENCE [LARGE SCALE GENOMIC DNA]</scope>
    <source>
        <strain evidence="2">SpSt-618</strain>
        <strain evidence="3">SpSt-657</strain>
    </source>
</reference>
<evidence type="ECO:0000313" key="2">
    <source>
        <dbReference type="EMBL" id="HGN37111.1"/>
    </source>
</evidence>
<dbReference type="EMBL" id="DTAI01000182">
    <property type="protein sequence ID" value="HGN37111.1"/>
    <property type="molecule type" value="Genomic_DNA"/>
</dbReference>
<protein>
    <submittedName>
        <fullName evidence="2">Uncharacterized protein</fullName>
    </submittedName>
</protein>
<comment type="caution">
    <text evidence="2">The sequence shown here is derived from an EMBL/GenBank/DDBJ whole genome shotgun (WGS) entry which is preliminary data.</text>
</comment>
<evidence type="ECO:0000313" key="3">
    <source>
        <dbReference type="EMBL" id="HGQ18284.1"/>
    </source>
</evidence>
<feature type="transmembrane region" description="Helical" evidence="1">
    <location>
        <begin position="82"/>
        <end position="100"/>
    </location>
</feature>
<keyword evidence="1" id="KW-1133">Transmembrane helix</keyword>
<name>A0A7J3I929_9CREN</name>
<gene>
    <name evidence="2" type="ORF">ENT87_06155</name>
    <name evidence="3" type="ORF">ENU30_04850</name>
</gene>
<keyword evidence="1" id="KW-0812">Transmembrane</keyword>
<sequence>MNVDKSRRRILYVDRPGRAVNQGYPCVEGSECFLMREFLGDWWSWGLVSEGFLLDRLQPLFLTASCFVGLGIHSVLPGYTAVSTLVVKVSIFLVVVLIVSGKI</sequence>
<accession>A0A7J3I929</accession>